<reference evidence="3" key="1">
    <citation type="submission" date="2020-04" db="EMBL/GenBank/DDBJ databases">
        <title>Genome Assembly and Annotation of Botryosphaeria dothidea sdau 11-99, a Latent Pathogen of Apple Fruit Ring Rot in China.</title>
        <authorList>
            <person name="Yu C."/>
            <person name="Diao Y."/>
            <person name="Lu Q."/>
            <person name="Zhao J."/>
            <person name="Cui S."/>
            <person name="Peng C."/>
            <person name="He B."/>
            <person name="Liu H."/>
        </authorList>
    </citation>
    <scope>NUCLEOTIDE SEQUENCE [LARGE SCALE GENOMIC DNA]</scope>
    <source>
        <strain evidence="3">Sdau11-99</strain>
    </source>
</reference>
<dbReference type="Proteomes" id="UP000572817">
    <property type="component" value="Unassembled WGS sequence"/>
</dbReference>
<feature type="compositionally biased region" description="Basic and acidic residues" evidence="1">
    <location>
        <begin position="503"/>
        <end position="526"/>
    </location>
</feature>
<dbReference type="Pfam" id="PF06985">
    <property type="entry name" value="HET"/>
    <property type="match status" value="1"/>
</dbReference>
<dbReference type="InterPro" id="IPR052895">
    <property type="entry name" value="HetReg/Transcr_Mod"/>
</dbReference>
<sequence length="930" mass="105477">MPDSKSAESVDRLYNSTQLGENHIRLLKLHPGFQSDPLFGNLLRRSITKNHEYAEANAKDKDTSDGPSAEKYWALSYTWGPAATQGNEKYIKIIAEDESYSISIKPNLHAALVRLRRPEHHIFLWIDALCINQSDNKEKSAQIPRMPHIYHGAENVCIWLGLEEEDSAKAMTFIQECFEIDDFDGLFHNDHSEQWYAVSKLMRRPWFSRRWIVQELARARKAEIYCGDHVPINWENFADIISLMSSRQKDLTQLFRESKAFRNHPDFIGDLGELAAVKLIRVVDNAFRKNSDGQIVGNSGLLSLEALMSSLSAFEASDPRDILYAILWLANDAEPATKNNVRKWNLWKDALNGRGIMPIKTDQLTRFFERASYGFVQTQTPMGSNNPSPTASRQGSLVKQHTFLVRSGSDPTQILDGLQVTSPPAIEAENPFGAQRPLSEEQEVRNRGVDEAYEPLSSFANGAQVTGNENPSKPNGNAIQGTNHVLQSNSNILEAGNCTTGNDTKEVSSIETKKLSISEPRPLSEKRQSLQAVADADPQTLKANPLRLSFGPSAASYTSDQNPDIYVSIPSENEEERTKRTAKFFMSNLASQRFERLIVVDYEKTFFEVCKDFLAFSYKRSKSLDMMLYPWAPTHLAHEAGGHNRAPGKEEGTEKKRETAKDEPLPSWIPTLWHKPFSLDYAGAHRRINADPLVGTPGHGHKSYNASKAKWSLLRWDDIDAKAVYVRGFILDRVTWKGSPAMEGIIPSDWVEAGGWKDADQLPPDEFWRSLVGGLDAYGQRPPYHWKRTCRDAFRRRQSYGDLDTKQIITHGCPSHIEEFLKRVQCVVWKRRLFGMKRLSDALGIGSRHVKKGDFICIIYGCSVPVILRRYEGDKPTSKGKHTPKPNDDEENVTYRLIGECYVYGMMNGEALTPKDNWDYQNWVREFKLK</sequence>
<feature type="region of interest" description="Disordered" evidence="1">
    <location>
        <begin position="494"/>
        <end position="526"/>
    </location>
</feature>
<protein>
    <submittedName>
        <fullName evidence="3">Het-domain-containing protein</fullName>
    </submittedName>
</protein>
<keyword evidence="4" id="KW-1185">Reference proteome</keyword>
<evidence type="ECO:0000313" key="4">
    <source>
        <dbReference type="Proteomes" id="UP000572817"/>
    </source>
</evidence>
<evidence type="ECO:0000313" key="3">
    <source>
        <dbReference type="EMBL" id="KAF4304380.1"/>
    </source>
</evidence>
<proteinExistence type="predicted"/>
<dbReference type="OrthoDB" id="3477286at2759"/>
<dbReference type="PANTHER" id="PTHR24148:SF64">
    <property type="entry name" value="HETEROKARYON INCOMPATIBILITY DOMAIN-CONTAINING PROTEIN"/>
    <property type="match status" value="1"/>
</dbReference>
<dbReference type="PANTHER" id="PTHR24148">
    <property type="entry name" value="ANKYRIN REPEAT DOMAIN-CONTAINING PROTEIN 39 HOMOLOG-RELATED"/>
    <property type="match status" value="1"/>
</dbReference>
<feature type="region of interest" description="Disordered" evidence="1">
    <location>
        <begin position="639"/>
        <end position="663"/>
    </location>
</feature>
<evidence type="ECO:0000259" key="2">
    <source>
        <dbReference type="Pfam" id="PF06985"/>
    </source>
</evidence>
<accession>A0A8H4ING2</accession>
<dbReference type="AlphaFoldDB" id="A0A8H4ING2"/>
<name>A0A8H4ING2_9PEZI</name>
<feature type="domain" description="Heterokaryon incompatibility" evidence="2">
    <location>
        <begin position="72"/>
        <end position="215"/>
    </location>
</feature>
<evidence type="ECO:0000256" key="1">
    <source>
        <dbReference type="SAM" id="MobiDB-lite"/>
    </source>
</evidence>
<dbReference type="EMBL" id="WWBZ02000051">
    <property type="protein sequence ID" value="KAF4304380.1"/>
    <property type="molecule type" value="Genomic_DNA"/>
</dbReference>
<gene>
    <name evidence="3" type="ORF">GTA08_BOTSDO07631</name>
</gene>
<dbReference type="InterPro" id="IPR010730">
    <property type="entry name" value="HET"/>
</dbReference>
<organism evidence="3 4">
    <name type="scientific">Botryosphaeria dothidea</name>
    <dbReference type="NCBI Taxonomy" id="55169"/>
    <lineage>
        <taxon>Eukaryota</taxon>
        <taxon>Fungi</taxon>
        <taxon>Dikarya</taxon>
        <taxon>Ascomycota</taxon>
        <taxon>Pezizomycotina</taxon>
        <taxon>Dothideomycetes</taxon>
        <taxon>Dothideomycetes incertae sedis</taxon>
        <taxon>Botryosphaeriales</taxon>
        <taxon>Botryosphaeriaceae</taxon>
        <taxon>Botryosphaeria</taxon>
    </lineage>
</organism>
<comment type="caution">
    <text evidence="3">The sequence shown here is derived from an EMBL/GenBank/DDBJ whole genome shotgun (WGS) entry which is preliminary data.</text>
</comment>